<name>A0AAE1NW27_9EUCA</name>
<sequence length="93" mass="10530">MGYTHAHWIFLTIPKSFPYSRLNTCYAHLHAHHTLPSHLPSSPSPYPLSFTFPLRTTTTTTTLLMPLTSTTPYPTPSGTENHDIEKEPQLTRP</sequence>
<protein>
    <submittedName>
        <fullName evidence="2">Uncharacterized protein</fullName>
    </submittedName>
</protein>
<accession>A0AAE1NW27</accession>
<evidence type="ECO:0000313" key="2">
    <source>
        <dbReference type="EMBL" id="KAK4297405.1"/>
    </source>
</evidence>
<evidence type="ECO:0000256" key="1">
    <source>
        <dbReference type="SAM" id="MobiDB-lite"/>
    </source>
</evidence>
<feature type="compositionally biased region" description="Low complexity" evidence="1">
    <location>
        <begin position="66"/>
        <end position="79"/>
    </location>
</feature>
<dbReference type="Proteomes" id="UP001292094">
    <property type="component" value="Unassembled WGS sequence"/>
</dbReference>
<proteinExistence type="predicted"/>
<comment type="caution">
    <text evidence="2">The sequence shown here is derived from an EMBL/GenBank/DDBJ whole genome shotgun (WGS) entry which is preliminary data.</text>
</comment>
<organism evidence="2 3">
    <name type="scientific">Petrolisthes manimaculis</name>
    <dbReference type="NCBI Taxonomy" id="1843537"/>
    <lineage>
        <taxon>Eukaryota</taxon>
        <taxon>Metazoa</taxon>
        <taxon>Ecdysozoa</taxon>
        <taxon>Arthropoda</taxon>
        <taxon>Crustacea</taxon>
        <taxon>Multicrustacea</taxon>
        <taxon>Malacostraca</taxon>
        <taxon>Eumalacostraca</taxon>
        <taxon>Eucarida</taxon>
        <taxon>Decapoda</taxon>
        <taxon>Pleocyemata</taxon>
        <taxon>Anomura</taxon>
        <taxon>Galatheoidea</taxon>
        <taxon>Porcellanidae</taxon>
        <taxon>Petrolisthes</taxon>
    </lineage>
</organism>
<dbReference type="AlphaFoldDB" id="A0AAE1NW27"/>
<evidence type="ECO:0000313" key="3">
    <source>
        <dbReference type="Proteomes" id="UP001292094"/>
    </source>
</evidence>
<keyword evidence="3" id="KW-1185">Reference proteome</keyword>
<dbReference type="EMBL" id="JAWZYT010003647">
    <property type="protein sequence ID" value="KAK4297405.1"/>
    <property type="molecule type" value="Genomic_DNA"/>
</dbReference>
<reference evidence="2" key="1">
    <citation type="submission" date="2023-11" db="EMBL/GenBank/DDBJ databases">
        <title>Genome assemblies of two species of porcelain crab, Petrolisthes cinctipes and Petrolisthes manimaculis (Anomura: Porcellanidae).</title>
        <authorList>
            <person name="Angst P."/>
        </authorList>
    </citation>
    <scope>NUCLEOTIDE SEQUENCE</scope>
    <source>
        <strain evidence="2">PB745_02</strain>
        <tissue evidence="2">Gill</tissue>
    </source>
</reference>
<feature type="compositionally biased region" description="Basic and acidic residues" evidence="1">
    <location>
        <begin position="80"/>
        <end position="93"/>
    </location>
</feature>
<feature type="region of interest" description="Disordered" evidence="1">
    <location>
        <begin position="66"/>
        <end position="93"/>
    </location>
</feature>
<gene>
    <name evidence="2" type="ORF">Pmani_030173</name>
</gene>